<accession>M8EB28</accession>
<proteinExistence type="predicted"/>
<sequence>MDREKRRWERCLFSALINRLTHMKKRLYKRYVSSIVYRRCSVFWQPAASLSPDWMTIEALWEIFLFQKTGYVNNKSGNMFSRLV</sequence>
<dbReference type="Proteomes" id="UP000012081">
    <property type="component" value="Unassembled WGS sequence"/>
</dbReference>
<organism evidence="1 2">
    <name type="scientific">Brevibacillus borstelensis AK1</name>
    <dbReference type="NCBI Taxonomy" id="1300222"/>
    <lineage>
        <taxon>Bacteria</taxon>
        <taxon>Bacillati</taxon>
        <taxon>Bacillota</taxon>
        <taxon>Bacilli</taxon>
        <taxon>Bacillales</taxon>
        <taxon>Paenibacillaceae</taxon>
        <taxon>Brevibacillus</taxon>
    </lineage>
</organism>
<evidence type="ECO:0000313" key="1">
    <source>
        <dbReference type="EMBL" id="EMT52685.1"/>
    </source>
</evidence>
<protein>
    <submittedName>
        <fullName evidence="1">Uncharacterized protein</fullName>
    </submittedName>
</protein>
<comment type="caution">
    <text evidence="1">The sequence shown here is derived from an EMBL/GenBank/DDBJ whole genome shotgun (WGS) entry which is preliminary data.</text>
</comment>
<evidence type="ECO:0000313" key="2">
    <source>
        <dbReference type="Proteomes" id="UP000012081"/>
    </source>
</evidence>
<dbReference type="EMBL" id="APBN01000004">
    <property type="protein sequence ID" value="EMT52685.1"/>
    <property type="molecule type" value="Genomic_DNA"/>
</dbReference>
<dbReference type="AlphaFoldDB" id="M8EB28"/>
<keyword evidence="2" id="KW-1185">Reference proteome</keyword>
<dbReference type="STRING" id="1300222.I532_13549"/>
<reference evidence="1 2" key="1">
    <citation type="submission" date="2013-03" db="EMBL/GenBank/DDBJ databases">
        <title>Assembly of a new bacterial strain Brevibacillus borstelensis AK1.</title>
        <authorList>
            <person name="Rajan I."/>
            <person name="PoliReddy D."/>
            <person name="Sugumar T."/>
            <person name="Rathinam K."/>
            <person name="Alqarawi S."/>
            <person name="Khalil A.B."/>
            <person name="Sivakumar N."/>
        </authorList>
    </citation>
    <scope>NUCLEOTIDE SEQUENCE [LARGE SCALE GENOMIC DNA]</scope>
    <source>
        <strain evidence="1 2">AK1</strain>
    </source>
</reference>
<gene>
    <name evidence="1" type="ORF">I532_13549</name>
</gene>
<name>M8EB28_9BACL</name>